<dbReference type="EMBL" id="VUYU01000004">
    <property type="protein sequence ID" value="NHZ33619.1"/>
    <property type="molecule type" value="Genomic_DNA"/>
</dbReference>
<sequence>MALNFHDYSGEFYDGDEGSYFVILRGTADIILIPTLEARDDELRCDFELLDKTLSTDDVKSLVIVVLLGHFLLGYYAKTIKFIQFKNIASEDEFRSVYPG</sequence>
<feature type="transmembrane region" description="Helical" evidence="1">
    <location>
        <begin position="59"/>
        <end position="77"/>
    </location>
</feature>
<evidence type="ECO:0008006" key="4">
    <source>
        <dbReference type="Google" id="ProtNLM"/>
    </source>
</evidence>
<comment type="caution">
    <text evidence="2">The sequence shown here is derived from an EMBL/GenBank/DDBJ whole genome shotgun (WGS) entry which is preliminary data.</text>
</comment>
<gene>
    <name evidence="2" type="ORF">F0185_08450</name>
</gene>
<evidence type="ECO:0000313" key="3">
    <source>
        <dbReference type="Proteomes" id="UP000785613"/>
    </source>
</evidence>
<keyword evidence="1" id="KW-0812">Transmembrane</keyword>
<keyword evidence="1" id="KW-0472">Membrane</keyword>
<evidence type="ECO:0000256" key="1">
    <source>
        <dbReference type="SAM" id="Phobius"/>
    </source>
</evidence>
<keyword evidence="3" id="KW-1185">Reference proteome</keyword>
<reference evidence="2 3" key="1">
    <citation type="submission" date="2019-09" db="EMBL/GenBank/DDBJ databases">
        <title>Taxonomy of Antarctic Massilia spp.: description of Massilia rubra sp. nov., Massilia aquatica sp. nov., Massilia mucilaginosa sp. nov., Massilia frigida sp. nov. isolated from streams, lakes and regoliths.</title>
        <authorList>
            <person name="Holochova P."/>
            <person name="Sedlacek I."/>
            <person name="Kralova S."/>
            <person name="Maslanova I."/>
            <person name="Busse H.-J."/>
            <person name="Stankova E."/>
            <person name="Vrbovska V."/>
            <person name="Kovarovic V."/>
            <person name="Bartak M."/>
            <person name="Svec P."/>
            <person name="Pantucek R."/>
        </authorList>
    </citation>
    <scope>NUCLEOTIDE SEQUENCE [LARGE SCALE GENOMIC DNA]</scope>
    <source>
        <strain evidence="2 3">CCM 8692</strain>
    </source>
</reference>
<name>A0ABX0LQ74_9BURK</name>
<proteinExistence type="predicted"/>
<keyword evidence="1" id="KW-1133">Transmembrane helix</keyword>
<accession>A0ABX0LQ74</accession>
<evidence type="ECO:0000313" key="2">
    <source>
        <dbReference type="EMBL" id="NHZ33619.1"/>
    </source>
</evidence>
<organism evidence="2 3">
    <name type="scientific">Massilia rubra</name>
    <dbReference type="NCBI Taxonomy" id="2607910"/>
    <lineage>
        <taxon>Bacteria</taxon>
        <taxon>Pseudomonadati</taxon>
        <taxon>Pseudomonadota</taxon>
        <taxon>Betaproteobacteria</taxon>
        <taxon>Burkholderiales</taxon>
        <taxon>Oxalobacteraceae</taxon>
        <taxon>Telluria group</taxon>
        <taxon>Massilia</taxon>
    </lineage>
</organism>
<protein>
    <recommendedName>
        <fullName evidence="4">Cyclic nucleotide-binding domain-containing protein</fullName>
    </recommendedName>
</protein>
<dbReference type="RefSeq" id="WP_167223386.1">
    <property type="nucleotide sequence ID" value="NZ_VUYU01000004.1"/>
</dbReference>
<dbReference type="Proteomes" id="UP000785613">
    <property type="component" value="Unassembled WGS sequence"/>
</dbReference>